<comment type="caution">
    <text evidence="1">The sequence shown here is derived from an EMBL/GenBank/DDBJ whole genome shotgun (WGS) entry which is preliminary data.</text>
</comment>
<dbReference type="InterPro" id="IPR029058">
    <property type="entry name" value="AB_hydrolase_fold"/>
</dbReference>
<evidence type="ECO:0000313" key="1">
    <source>
        <dbReference type="EMBL" id="MTH80315.1"/>
    </source>
</evidence>
<sequence>MLFYTTASGTAAQAEDLLPALKLEPQVTVSGLSSGAFMTVQLQTAFSGKISGAGVVAGGPFDCAGGYVYNPFFDPMDMRIGQAVAICLNPTEMLPAVPLFPYVTGFIENQTMARIRILEGRGTIDPSSNIIDDRIYMFLGTEDPIVRSETMGMLRNIYEEIGVPDGQIKFDQDVPAGHSFVTALGDVPCADTEPDYLNLCDADGQPGGAAFDQAEQIFNHLYGDLKDEVEPVAANLMTFDQSAYSEGAMGMDSKAFVYIPTACKTETTDCRLHIALHGCSQGRSWELSDGLLMGERYATLTGYNGWVEANNIVVLYPQASAVPAPAFLPARNNPKGCWDWWGFGGDDYLSKKAPQMAAIARMAAAIGAPLE</sequence>
<gene>
    <name evidence="1" type="ORF">GL286_21750</name>
</gene>
<dbReference type="AlphaFoldDB" id="A0A6L6JG95"/>
<organism evidence="1 2">
    <name type="scientific">Paracoccus aestuariivivens</name>
    <dbReference type="NCBI Taxonomy" id="1820333"/>
    <lineage>
        <taxon>Bacteria</taxon>
        <taxon>Pseudomonadati</taxon>
        <taxon>Pseudomonadota</taxon>
        <taxon>Alphaproteobacteria</taxon>
        <taxon>Rhodobacterales</taxon>
        <taxon>Paracoccaceae</taxon>
        <taxon>Paracoccus</taxon>
    </lineage>
</organism>
<protein>
    <recommendedName>
        <fullName evidence="3">Poly(3-hydroxybutyrate) depolymerase</fullName>
    </recommendedName>
</protein>
<evidence type="ECO:0008006" key="3">
    <source>
        <dbReference type="Google" id="ProtNLM"/>
    </source>
</evidence>
<name>A0A6L6JG95_9RHOB</name>
<dbReference type="PANTHER" id="PTHR42972">
    <property type="entry name" value="TOL-PAL SYSTEM PROTEIN TOLB"/>
    <property type="match status" value="1"/>
</dbReference>
<dbReference type="EMBL" id="WMIE01000044">
    <property type="protein sequence ID" value="MTH80315.1"/>
    <property type="molecule type" value="Genomic_DNA"/>
</dbReference>
<proteinExistence type="predicted"/>
<evidence type="ECO:0000313" key="2">
    <source>
        <dbReference type="Proteomes" id="UP000478183"/>
    </source>
</evidence>
<dbReference type="Proteomes" id="UP000478183">
    <property type="component" value="Unassembled WGS sequence"/>
</dbReference>
<dbReference type="Gene3D" id="3.40.50.1820">
    <property type="entry name" value="alpha/beta hydrolase"/>
    <property type="match status" value="2"/>
</dbReference>
<dbReference type="PANTHER" id="PTHR42972:SF8">
    <property type="entry name" value="POLYHYDROXYBUTYRATE DEPOLYMERASE"/>
    <property type="match status" value="1"/>
</dbReference>
<reference evidence="1 2" key="1">
    <citation type="submission" date="2019-11" db="EMBL/GenBank/DDBJ databases">
        <authorList>
            <person name="Dong K."/>
        </authorList>
    </citation>
    <scope>NUCLEOTIDE SEQUENCE [LARGE SCALE GENOMIC DNA]</scope>
    <source>
        <strain evidence="1 2">NBRC 111993</strain>
    </source>
</reference>
<accession>A0A6L6JG95</accession>
<dbReference type="SUPFAM" id="SSF53474">
    <property type="entry name" value="alpha/beta-Hydrolases"/>
    <property type="match status" value="1"/>
</dbReference>
<keyword evidence="2" id="KW-1185">Reference proteome</keyword>